<dbReference type="AlphaFoldDB" id="A0A7R8ZY25"/>
<protein>
    <submittedName>
        <fullName evidence="2">Uncharacterized protein</fullName>
    </submittedName>
</protein>
<accession>A0A7R8ZY25</accession>
<organism evidence="2">
    <name type="scientific">Cyprideis torosa</name>
    <dbReference type="NCBI Taxonomy" id="163714"/>
    <lineage>
        <taxon>Eukaryota</taxon>
        <taxon>Metazoa</taxon>
        <taxon>Ecdysozoa</taxon>
        <taxon>Arthropoda</taxon>
        <taxon>Crustacea</taxon>
        <taxon>Oligostraca</taxon>
        <taxon>Ostracoda</taxon>
        <taxon>Podocopa</taxon>
        <taxon>Podocopida</taxon>
        <taxon>Cytherocopina</taxon>
        <taxon>Cytheroidea</taxon>
        <taxon>Cytherideidae</taxon>
        <taxon>Cyprideis</taxon>
    </lineage>
</organism>
<dbReference type="InterPro" id="IPR036412">
    <property type="entry name" value="HAD-like_sf"/>
</dbReference>
<evidence type="ECO:0000313" key="2">
    <source>
        <dbReference type="EMBL" id="CAD7238692.1"/>
    </source>
</evidence>
<name>A0A7R8ZY25_9CRUS</name>
<dbReference type="Pfam" id="PF05116">
    <property type="entry name" value="S6PP"/>
    <property type="match status" value="1"/>
</dbReference>
<dbReference type="InterPro" id="IPR023214">
    <property type="entry name" value="HAD_sf"/>
</dbReference>
<dbReference type="InterPro" id="IPR051518">
    <property type="entry name" value="Sucrose_Phosphatase"/>
</dbReference>
<dbReference type="GO" id="GO:0016787">
    <property type="term" value="F:hydrolase activity"/>
    <property type="evidence" value="ECO:0007669"/>
    <property type="project" value="UniProtKB-KW"/>
</dbReference>
<dbReference type="Gene3D" id="3.40.50.1000">
    <property type="entry name" value="HAD superfamily/HAD-like"/>
    <property type="match status" value="1"/>
</dbReference>
<reference evidence="2" key="1">
    <citation type="submission" date="2020-11" db="EMBL/GenBank/DDBJ databases">
        <authorList>
            <person name="Tran Van P."/>
        </authorList>
    </citation>
    <scope>NUCLEOTIDE SEQUENCE</scope>
</reference>
<keyword evidence="1" id="KW-0378">Hydrolase</keyword>
<dbReference type="SUPFAM" id="SSF56784">
    <property type="entry name" value="HAD-like"/>
    <property type="match status" value="1"/>
</dbReference>
<gene>
    <name evidence="2" type="ORF">CTOB1V02_LOCUS16507</name>
</gene>
<feature type="non-terminal residue" evidence="2">
    <location>
        <position position="192"/>
    </location>
</feature>
<sequence>MLYQREEEGRFREMLQWKRYISSSWTEEELEQLNMTLDRIPYLQPQSAENQSPSKRSYFLPMDMNLPRVREGLTRCLGQIGIAANVILSRDELQKTALLDVLPEYASKLHAIQFLQNFLDISPASTLFAGDSGNDMEVLASHIPSVCVANASPEVKEEALRLSAENGCPQSLYLAKEYGPPLGGNYSAGVLQ</sequence>
<proteinExistence type="predicted"/>
<dbReference type="PANTHER" id="PTHR46521:SF4">
    <property type="entry name" value="SUCROSE-PHOSPHATASE 2-RELATED"/>
    <property type="match status" value="1"/>
</dbReference>
<evidence type="ECO:0000256" key="1">
    <source>
        <dbReference type="ARBA" id="ARBA00022801"/>
    </source>
</evidence>
<dbReference type="PANTHER" id="PTHR46521">
    <property type="entry name" value="SUCROSE-PHOSPHATASE 2-RELATED"/>
    <property type="match status" value="1"/>
</dbReference>
<dbReference type="InterPro" id="IPR006380">
    <property type="entry name" value="SPP-like_dom"/>
</dbReference>
<dbReference type="EMBL" id="OB706731">
    <property type="protein sequence ID" value="CAD7238692.1"/>
    <property type="molecule type" value="Genomic_DNA"/>
</dbReference>